<feature type="chain" id="PRO_5007837355" evidence="1">
    <location>
        <begin position="17"/>
        <end position="182"/>
    </location>
</feature>
<evidence type="ECO:0000313" key="2">
    <source>
        <dbReference type="EMBL" id="OAA47189.1"/>
    </source>
</evidence>
<keyword evidence="3" id="KW-1185">Reference proteome</keyword>
<sequence length="182" mass="19438">MLTLSLLLSAAAGVNAILGGEVNSVMVTETSFFCADACTFGGVYFGQAGYFCPEKEVIARLDAKGNLDRNFPFDCIGMEKKYGFKSRQRSSGEEPRKCPVGEVTANSKPDACEAFRAPGAGSEIVQWADIEKQIKAAAPPKSQQECAKDGREIFAKCQAESGGFTECNKKAVAAIKSCRGLQ</sequence>
<evidence type="ECO:0000313" key="3">
    <source>
        <dbReference type="Proteomes" id="UP000076863"/>
    </source>
</evidence>
<gene>
    <name evidence="2" type="ORF">BBO_02644</name>
</gene>
<dbReference type="OrthoDB" id="5149762at2759"/>
<comment type="caution">
    <text evidence="2">The sequence shown here is derived from an EMBL/GenBank/DDBJ whole genome shotgun (WGS) entry which is preliminary data.</text>
</comment>
<feature type="signal peptide" evidence="1">
    <location>
        <begin position="1"/>
        <end position="16"/>
    </location>
</feature>
<organism evidence="2 3">
    <name type="scientific">Beauveria brongniartii RCEF 3172</name>
    <dbReference type="NCBI Taxonomy" id="1081107"/>
    <lineage>
        <taxon>Eukaryota</taxon>
        <taxon>Fungi</taxon>
        <taxon>Dikarya</taxon>
        <taxon>Ascomycota</taxon>
        <taxon>Pezizomycotina</taxon>
        <taxon>Sordariomycetes</taxon>
        <taxon>Hypocreomycetidae</taxon>
        <taxon>Hypocreales</taxon>
        <taxon>Cordycipitaceae</taxon>
        <taxon>Beauveria</taxon>
        <taxon>Beauveria brongniartii</taxon>
    </lineage>
</organism>
<proteinExistence type="predicted"/>
<protein>
    <submittedName>
        <fullName evidence="2">Uncharacterized protein</fullName>
    </submittedName>
</protein>
<keyword evidence="1" id="KW-0732">Signal</keyword>
<evidence type="ECO:0000256" key="1">
    <source>
        <dbReference type="SAM" id="SignalP"/>
    </source>
</evidence>
<name>A0A162MHI4_9HYPO</name>
<reference evidence="2 3" key="1">
    <citation type="journal article" date="2016" name="Genome Biol. Evol.">
        <title>Divergent and convergent evolution of fungal pathogenicity.</title>
        <authorList>
            <person name="Shang Y."/>
            <person name="Xiao G."/>
            <person name="Zheng P."/>
            <person name="Cen K."/>
            <person name="Zhan S."/>
            <person name="Wang C."/>
        </authorList>
    </citation>
    <scope>NUCLEOTIDE SEQUENCE [LARGE SCALE GENOMIC DNA]</scope>
    <source>
        <strain evidence="2 3">RCEF 3172</strain>
    </source>
</reference>
<dbReference type="EMBL" id="AZHA01000006">
    <property type="protein sequence ID" value="OAA47189.1"/>
    <property type="molecule type" value="Genomic_DNA"/>
</dbReference>
<dbReference type="Proteomes" id="UP000076863">
    <property type="component" value="Unassembled WGS sequence"/>
</dbReference>
<accession>A0A162MHI4</accession>
<dbReference type="AlphaFoldDB" id="A0A162MHI4"/>